<dbReference type="RefSeq" id="WP_014737616.1">
    <property type="nucleotide sequence ID" value="NC_017954.1"/>
</dbReference>
<dbReference type="PANTHER" id="PTHR22572">
    <property type="entry name" value="SUGAR-1-PHOSPHATE GUANYL TRANSFERASE"/>
    <property type="match status" value="1"/>
</dbReference>
<dbReference type="OrthoDB" id="15372at2157"/>
<dbReference type="Pfam" id="PF25087">
    <property type="entry name" value="GMPPB_C"/>
    <property type="match status" value="1"/>
</dbReference>
<dbReference type="AlphaFoldDB" id="I3TF28"/>
<dbReference type="Gene3D" id="2.160.10.10">
    <property type="entry name" value="Hexapeptide repeat proteins"/>
    <property type="match status" value="1"/>
</dbReference>
<dbReference type="InterPro" id="IPR056729">
    <property type="entry name" value="GMPPB_C"/>
</dbReference>
<dbReference type="GO" id="GO:0016740">
    <property type="term" value="F:transferase activity"/>
    <property type="evidence" value="ECO:0007669"/>
    <property type="project" value="UniProtKB-KW"/>
</dbReference>
<keyword evidence="5" id="KW-1185">Reference proteome</keyword>
<evidence type="ECO:0000313" key="5">
    <source>
        <dbReference type="Proteomes" id="UP000005270"/>
    </source>
</evidence>
<evidence type="ECO:0000259" key="2">
    <source>
        <dbReference type="Pfam" id="PF00483"/>
    </source>
</evidence>
<protein>
    <submittedName>
        <fullName evidence="4">Nucleotidyl transferase</fullName>
    </submittedName>
</protein>
<evidence type="ECO:0000256" key="1">
    <source>
        <dbReference type="ARBA" id="ARBA00007274"/>
    </source>
</evidence>
<accession>I3TF28</accession>
<evidence type="ECO:0000313" key="4">
    <source>
        <dbReference type="EMBL" id="AFK51366.1"/>
    </source>
</evidence>
<feature type="domain" description="Mannose-1-phosphate guanyltransferase C-terminal" evidence="3">
    <location>
        <begin position="279"/>
        <end position="373"/>
    </location>
</feature>
<dbReference type="InterPro" id="IPR029044">
    <property type="entry name" value="Nucleotide-diphossugar_trans"/>
</dbReference>
<sequence>MRPPVVILAGGLGTRLRPLTEVLPKPMVPLGGKPLIAHLVERFRETGFHRVYIAANYKGALIKEYVETTGMPAEVRILDSKDTIDGVRLIAEELGDEVVVSMGDLVTSIDVGDQYKLHRETGADATISLTSVDNPLQYGLVMVDESKRILLFTEKPVSLEVYLLSLAFYKTKGVSTYSNLVNAGIYVLGENAMKLITANKSLLDFGRHLFPLMVEEGYRCYGYVVPTGVYWEDIGTIEKYKRAMWDMISGNVPGFKLNGETVSSGVHIHKTADVRGEILPPVYIGEGVVVEEGAVVGPYVSLEGGNFVGRGSRVENSILWQRVAVGRNTYVRESILLNDSVLSDGVKVVDSVIGSGNKVVEDVFSKVLPNKVV</sequence>
<dbReference type="Gene3D" id="3.90.550.10">
    <property type="entry name" value="Spore Coat Polysaccharide Biosynthesis Protein SpsA, Chain A"/>
    <property type="match status" value="1"/>
</dbReference>
<dbReference type="KEGG" id="thg:TCELL_0942"/>
<dbReference type="InParanoid" id="I3TF28"/>
<organism evidence="4 5">
    <name type="scientific">Thermogladius calderae (strain DSM 22663 / VKM B-2946 / 1633)</name>
    <dbReference type="NCBI Taxonomy" id="1184251"/>
    <lineage>
        <taxon>Archaea</taxon>
        <taxon>Thermoproteota</taxon>
        <taxon>Thermoprotei</taxon>
        <taxon>Desulfurococcales</taxon>
        <taxon>Desulfurococcaceae</taxon>
        <taxon>Thermogladius</taxon>
    </lineage>
</organism>
<dbReference type="Pfam" id="PF00483">
    <property type="entry name" value="NTP_transferase"/>
    <property type="match status" value="1"/>
</dbReference>
<dbReference type="Proteomes" id="UP000005270">
    <property type="component" value="Chromosome"/>
</dbReference>
<proteinExistence type="inferred from homology"/>
<dbReference type="InterPro" id="IPR050486">
    <property type="entry name" value="Mannose-1P_guanyltransferase"/>
</dbReference>
<dbReference type="GeneID" id="13013259"/>
<dbReference type="HOGENOM" id="CLU_029499_0_2_2"/>
<dbReference type="CDD" id="cd04181">
    <property type="entry name" value="NTP_transferase"/>
    <property type="match status" value="1"/>
</dbReference>
<evidence type="ECO:0000259" key="3">
    <source>
        <dbReference type="Pfam" id="PF25087"/>
    </source>
</evidence>
<gene>
    <name evidence="4" type="ordered locus">TCELL_0942</name>
</gene>
<name>I3TF28_THEC1</name>
<reference evidence="4 5" key="1">
    <citation type="journal article" date="2012" name="J. Bacteriol.">
        <title>Complete genome sequence of the hyperthermophilic cellulolytic Crenarchaeon 'Thermogladius cellulolyticus' 1633.</title>
        <authorList>
            <person name="Mardanov A.V."/>
            <person name="Kochetkova T.V."/>
            <person name="Beletsky A.V."/>
            <person name="Bonch-Osmolovskaya E.A."/>
            <person name="Ravin N.V."/>
            <person name="Skryabin K.G."/>
        </authorList>
    </citation>
    <scope>NUCLEOTIDE SEQUENCE [LARGE SCALE GENOMIC DNA]</scope>
    <source>
        <strain evidence="5">DSM 22663 / VKM B-2946 / 1633</strain>
    </source>
</reference>
<comment type="similarity">
    <text evidence="1">Belongs to the transferase hexapeptide repeat family.</text>
</comment>
<dbReference type="EMBL" id="CP003531">
    <property type="protein sequence ID" value="AFK51366.1"/>
    <property type="molecule type" value="Genomic_DNA"/>
</dbReference>
<dbReference type="InterPro" id="IPR005835">
    <property type="entry name" value="NTP_transferase_dom"/>
</dbReference>
<dbReference type="InterPro" id="IPR011004">
    <property type="entry name" value="Trimer_LpxA-like_sf"/>
</dbReference>
<dbReference type="STRING" id="1184251.TCELL_0942"/>
<dbReference type="eggNOG" id="arCOG00666">
    <property type="taxonomic scope" value="Archaea"/>
</dbReference>
<dbReference type="SUPFAM" id="SSF51161">
    <property type="entry name" value="Trimeric LpxA-like enzymes"/>
    <property type="match status" value="1"/>
</dbReference>
<feature type="domain" description="Nucleotidyl transferase" evidence="2">
    <location>
        <begin position="6"/>
        <end position="244"/>
    </location>
</feature>
<keyword evidence="4" id="KW-0808">Transferase</keyword>
<dbReference type="SUPFAM" id="SSF53448">
    <property type="entry name" value="Nucleotide-diphospho-sugar transferases"/>
    <property type="match status" value="1"/>
</dbReference>